<dbReference type="Proteomes" id="UP000602510">
    <property type="component" value="Unassembled WGS sequence"/>
</dbReference>
<accession>A0A833STK9</accession>
<sequence length="63" mass="6801">MDEDAHQAVWNKPDLSEENLEEVLPDNIAIQRPGDLVQAGEQAGADIVDKFALAVDQPDQGSS</sequence>
<evidence type="ECO:0000313" key="2">
    <source>
        <dbReference type="Proteomes" id="UP000602510"/>
    </source>
</evidence>
<organism evidence="1 2">
    <name type="scientific">Phytophthora infestans</name>
    <name type="common">Potato late blight agent</name>
    <name type="synonym">Botrytis infestans</name>
    <dbReference type="NCBI Taxonomy" id="4787"/>
    <lineage>
        <taxon>Eukaryota</taxon>
        <taxon>Sar</taxon>
        <taxon>Stramenopiles</taxon>
        <taxon>Oomycota</taxon>
        <taxon>Peronosporomycetes</taxon>
        <taxon>Peronosporales</taxon>
        <taxon>Peronosporaceae</taxon>
        <taxon>Phytophthora</taxon>
    </lineage>
</organism>
<name>A0A833STK9_PHYIN</name>
<evidence type="ECO:0000313" key="1">
    <source>
        <dbReference type="EMBL" id="KAF4032995.1"/>
    </source>
</evidence>
<proteinExistence type="predicted"/>
<comment type="caution">
    <text evidence="1">The sequence shown here is derived from an EMBL/GenBank/DDBJ whole genome shotgun (WGS) entry which is preliminary data.</text>
</comment>
<protein>
    <submittedName>
        <fullName evidence="1">Uncharacterized protein</fullName>
    </submittedName>
</protein>
<keyword evidence="2" id="KW-1185">Reference proteome</keyword>
<dbReference type="EMBL" id="WSZM01000443">
    <property type="protein sequence ID" value="KAF4032995.1"/>
    <property type="molecule type" value="Genomic_DNA"/>
</dbReference>
<gene>
    <name evidence="1" type="ORF">GN244_ATG15101</name>
</gene>
<dbReference type="AlphaFoldDB" id="A0A833STK9"/>
<reference evidence="1" key="1">
    <citation type="submission" date="2020-04" db="EMBL/GenBank/DDBJ databases">
        <title>Hybrid Assembly of Korean Phytophthora infestans isolates.</title>
        <authorList>
            <person name="Prokchorchik M."/>
            <person name="Lee Y."/>
            <person name="Seo J."/>
            <person name="Cho J.-H."/>
            <person name="Park Y.-E."/>
            <person name="Jang D.-C."/>
            <person name="Im J.-S."/>
            <person name="Choi J.-G."/>
            <person name="Park H.-J."/>
            <person name="Lee G.-B."/>
            <person name="Lee Y.-G."/>
            <person name="Hong S.-Y."/>
            <person name="Cho K."/>
            <person name="Sohn K.H."/>
        </authorList>
    </citation>
    <scope>NUCLEOTIDE SEQUENCE</scope>
    <source>
        <strain evidence="1">KR_1_A1</strain>
    </source>
</reference>